<dbReference type="GO" id="GO:0016020">
    <property type="term" value="C:membrane"/>
    <property type="evidence" value="ECO:0007669"/>
    <property type="project" value="UniProtKB-SubCell"/>
</dbReference>
<evidence type="ECO:0000313" key="9">
    <source>
        <dbReference type="Proteomes" id="UP000461880"/>
    </source>
</evidence>
<dbReference type="InterPro" id="IPR004872">
    <property type="entry name" value="Lipoprotein_NlpA"/>
</dbReference>
<evidence type="ECO:0000256" key="6">
    <source>
        <dbReference type="ARBA" id="ARBA00023288"/>
    </source>
</evidence>
<evidence type="ECO:0000256" key="7">
    <source>
        <dbReference type="SAM" id="SignalP"/>
    </source>
</evidence>
<dbReference type="SUPFAM" id="SSF53850">
    <property type="entry name" value="Periplasmic binding protein-like II"/>
    <property type="match status" value="2"/>
</dbReference>
<evidence type="ECO:0000256" key="2">
    <source>
        <dbReference type="ARBA" id="ARBA00008973"/>
    </source>
</evidence>
<organism evidence="8 9">
    <name type="scientific">Stecheria intestinalis</name>
    <dbReference type="NCBI Taxonomy" id="2606630"/>
    <lineage>
        <taxon>Bacteria</taxon>
        <taxon>Bacillati</taxon>
        <taxon>Bacillota</taxon>
        <taxon>Erysipelotrichia</taxon>
        <taxon>Erysipelotrichales</taxon>
        <taxon>Erysipelotrichaceae</taxon>
        <taxon>Stecheria</taxon>
    </lineage>
</organism>
<feature type="signal peptide" evidence="7">
    <location>
        <begin position="1"/>
        <end position="30"/>
    </location>
</feature>
<dbReference type="RefSeq" id="WP_154502028.1">
    <property type="nucleotide sequence ID" value="NZ_VUMN01000001.1"/>
</dbReference>
<keyword evidence="3 7" id="KW-0732">Signal</keyword>
<dbReference type="Pfam" id="PF03180">
    <property type="entry name" value="Lipoprotein_9"/>
    <property type="match status" value="2"/>
</dbReference>
<dbReference type="PANTHER" id="PTHR30429">
    <property type="entry name" value="D-METHIONINE-BINDING LIPOPROTEIN METQ"/>
    <property type="match status" value="1"/>
</dbReference>
<evidence type="ECO:0000256" key="5">
    <source>
        <dbReference type="ARBA" id="ARBA00023139"/>
    </source>
</evidence>
<sequence>MNNIRKVFASILAVSTLTACGSSSSGTAAAASAAASASAASTAVAAASGDPIQIAIPDDPTNGGRAIKLLESAGLIEVDPAAGYAPETKDITKYLYNIEIVPQSADTLPQTLDDLGAATINGTYAIPAGLNPEKDGLIIEDQGEGGDNPYVNVIVARTADKDNETYKTIVAAFQTQYVADYILGKYENAFYPVFDYDADEAEQNKASVVEEVDSYESSEDGKTVVTVGVCGANNDQWKAVQKVLDDENAGIYIELVSFDSYDLPNDALNAGDIDLNSFQHKAYLANEVEAQGYEIEAIGDTLIAPLTLYSKKYSSLDDLKAAAGTAAE</sequence>
<proteinExistence type="inferred from homology"/>
<dbReference type="EMBL" id="VUMN01000001">
    <property type="protein sequence ID" value="MSS57355.1"/>
    <property type="molecule type" value="Genomic_DNA"/>
</dbReference>
<keyword evidence="5" id="KW-0564">Palmitate</keyword>
<keyword evidence="4" id="KW-0472">Membrane</keyword>
<name>A0A7X2NPV2_9FIRM</name>
<dbReference type="AlphaFoldDB" id="A0A7X2NPV2"/>
<evidence type="ECO:0000256" key="1">
    <source>
        <dbReference type="ARBA" id="ARBA00004635"/>
    </source>
</evidence>
<protein>
    <submittedName>
        <fullName evidence="8">Uncharacterized protein</fullName>
    </submittedName>
</protein>
<evidence type="ECO:0000313" key="8">
    <source>
        <dbReference type="EMBL" id="MSS57355.1"/>
    </source>
</evidence>
<gene>
    <name evidence="8" type="ORF">FYJ51_00320</name>
</gene>
<accession>A0A7X2NPV2</accession>
<evidence type="ECO:0000256" key="3">
    <source>
        <dbReference type="ARBA" id="ARBA00022729"/>
    </source>
</evidence>
<comment type="similarity">
    <text evidence="2">Belongs to the NlpA lipoprotein family.</text>
</comment>
<dbReference type="Gene3D" id="3.40.190.10">
    <property type="entry name" value="Periplasmic binding protein-like II"/>
    <property type="match status" value="4"/>
</dbReference>
<dbReference type="PANTHER" id="PTHR30429:SF1">
    <property type="entry name" value="D-METHIONINE-BINDING LIPOPROTEIN METQ-RELATED"/>
    <property type="match status" value="1"/>
</dbReference>
<keyword evidence="9" id="KW-1185">Reference proteome</keyword>
<comment type="subcellular location">
    <subcellularLocation>
        <location evidence="1">Membrane</location>
        <topology evidence="1">Lipid-anchor</topology>
    </subcellularLocation>
</comment>
<dbReference type="Proteomes" id="UP000461880">
    <property type="component" value="Unassembled WGS sequence"/>
</dbReference>
<evidence type="ECO:0000256" key="4">
    <source>
        <dbReference type="ARBA" id="ARBA00023136"/>
    </source>
</evidence>
<dbReference type="PROSITE" id="PS51257">
    <property type="entry name" value="PROKAR_LIPOPROTEIN"/>
    <property type="match status" value="1"/>
</dbReference>
<keyword evidence="6" id="KW-0449">Lipoprotein</keyword>
<reference evidence="8 9" key="1">
    <citation type="submission" date="2019-08" db="EMBL/GenBank/DDBJ databases">
        <title>In-depth cultivation of the pig gut microbiome towards novel bacterial diversity and tailored functional studies.</title>
        <authorList>
            <person name="Wylensek D."/>
            <person name="Hitch T.C.A."/>
            <person name="Clavel T."/>
        </authorList>
    </citation>
    <scope>NUCLEOTIDE SEQUENCE [LARGE SCALE GENOMIC DNA]</scope>
    <source>
        <strain evidence="8 9">Oil+RF-744-GAM-WT-6</strain>
    </source>
</reference>
<comment type="caution">
    <text evidence="8">The sequence shown here is derived from an EMBL/GenBank/DDBJ whole genome shotgun (WGS) entry which is preliminary data.</text>
</comment>
<feature type="chain" id="PRO_5031431165" evidence="7">
    <location>
        <begin position="31"/>
        <end position="328"/>
    </location>
</feature>